<dbReference type="SUPFAM" id="SSF111369">
    <property type="entry name" value="HlyD-like secretion proteins"/>
    <property type="match status" value="1"/>
</dbReference>
<keyword evidence="2 3" id="KW-0175">Coiled coil</keyword>
<proteinExistence type="predicted"/>
<reference evidence="4" key="1">
    <citation type="submission" date="2018-05" db="EMBL/GenBank/DDBJ databases">
        <authorList>
            <person name="Lanie J.A."/>
            <person name="Ng W.-L."/>
            <person name="Kazmierczak K.M."/>
            <person name="Andrzejewski T.M."/>
            <person name="Davidsen T.M."/>
            <person name="Wayne K.J."/>
            <person name="Tettelin H."/>
            <person name="Glass J.I."/>
            <person name="Rusch D."/>
            <person name="Podicherti R."/>
            <person name="Tsui H.-C.T."/>
            <person name="Winkler M.E."/>
        </authorList>
    </citation>
    <scope>NUCLEOTIDE SEQUENCE</scope>
</reference>
<dbReference type="Gene3D" id="2.40.50.100">
    <property type="match status" value="1"/>
</dbReference>
<name>A0A382RFY0_9ZZZZ</name>
<feature type="coiled-coil region" evidence="3">
    <location>
        <begin position="100"/>
        <end position="134"/>
    </location>
</feature>
<organism evidence="4">
    <name type="scientific">marine metagenome</name>
    <dbReference type="NCBI Taxonomy" id="408172"/>
    <lineage>
        <taxon>unclassified sequences</taxon>
        <taxon>metagenomes</taxon>
        <taxon>ecological metagenomes</taxon>
    </lineage>
</organism>
<dbReference type="PANTHER" id="PTHR32347">
    <property type="entry name" value="EFFLUX SYSTEM COMPONENT YKNX-RELATED"/>
    <property type="match status" value="1"/>
</dbReference>
<evidence type="ECO:0000256" key="2">
    <source>
        <dbReference type="ARBA" id="ARBA00023054"/>
    </source>
</evidence>
<protein>
    <submittedName>
        <fullName evidence="4">Uncharacterized protein</fullName>
    </submittedName>
</protein>
<dbReference type="EMBL" id="UINC01121020">
    <property type="protein sequence ID" value="SVC95878.1"/>
    <property type="molecule type" value="Genomic_DNA"/>
</dbReference>
<evidence type="ECO:0000256" key="3">
    <source>
        <dbReference type="SAM" id="Coils"/>
    </source>
</evidence>
<dbReference type="InterPro" id="IPR050465">
    <property type="entry name" value="UPF0194_transport"/>
</dbReference>
<gene>
    <name evidence="4" type="ORF">METZ01_LOCUS348732</name>
</gene>
<evidence type="ECO:0000256" key="1">
    <source>
        <dbReference type="ARBA" id="ARBA00004196"/>
    </source>
</evidence>
<dbReference type="PROSITE" id="PS51257">
    <property type="entry name" value="PROKAR_LIPOPROTEIN"/>
    <property type="match status" value="1"/>
</dbReference>
<comment type="subcellular location">
    <subcellularLocation>
        <location evidence="1">Cell envelope</location>
    </subcellularLocation>
</comment>
<sequence length="308" mass="33924">MKVLAWIVLITTILATTSCQSDENTTAETGSVPEIAQDYGIIAEGQLLPYRHVDLSFSMAGKVTEILQSESSFVRKGQIIARLDNKDRLDASYAQADANAKQALNVVLAAELDLEQANNNVQQSENTLAQVQLEQPQLTLESTRARLDVISAQQSLDSLQDTATLLPAQIENEIQIALTRIETAQDSLPAIDKPDVQYYSQQVELAQNALEQLRLNSTIIDIGALTDAVDSTADLVEDEQEFLDKVKKAIDGCQVNVDGDDYTKLTFSQDLTYRSTLYKSGTVYDVDNWIADELLDDYPTIVSKATLT</sequence>
<accession>A0A382RFY0</accession>
<dbReference type="GO" id="GO:0030313">
    <property type="term" value="C:cell envelope"/>
    <property type="evidence" value="ECO:0007669"/>
    <property type="project" value="UniProtKB-SubCell"/>
</dbReference>
<dbReference type="AlphaFoldDB" id="A0A382RFY0"/>
<feature type="non-terminal residue" evidence="4">
    <location>
        <position position="308"/>
    </location>
</feature>
<evidence type="ECO:0000313" key="4">
    <source>
        <dbReference type="EMBL" id="SVC95878.1"/>
    </source>
</evidence>
<dbReference type="Gene3D" id="1.10.287.470">
    <property type="entry name" value="Helix hairpin bin"/>
    <property type="match status" value="1"/>
</dbReference>